<gene>
    <name evidence="2" type="ORF">LK07_28450</name>
</gene>
<evidence type="ECO:0000313" key="2">
    <source>
        <dbReference type="EMBL" id="ASN27314.1"/>
    </source>
</evidence>
<evidence type="ECO:0000256" key="1">
    <source>
        <dbReference type="SAM" id="MobiDB-lite"/>
    </source>
</evidence>
<protein>
    <submittedName>
        <fullName evidence="2">Uncharacterized protein</fullName>
    </submittedName>
</protein>
<reference evidence="2 3" key="1">
    <citation type="submission" date="2017-07" db="EMBL/GenBank/DDBJ databases">
        <title>Genome sequence of Streptomyces pluripotens MUSC 137T.</title>
        <authorList>
            <person name="Ser H.-L."/>
            <person name="Lee L.-H."/>
        </authorList>
    </citation>
    <scope>NUCLEOTIDE SEQUENCE [LARGE SCALE GENOMIC DNA]</scope>
    <source>
        <strain evidence="2 3">MUSC 137</strain>
    </source>
</reference>
<organism evidence="2 3">
    <name type="scientific">Streptomyces pluripotens</name>
    <dbReference type="NCBI Taxonomy" id="1355015"/>
    <lineage>
        <taxon>Bacteria</taxon>
        <taxon>Bacillati</taxon>
        <taxon>Actinomycetota</taxon>
        <taxon>Actinomycetes</taxon>
        <taxon>Kitasatosporales</taxon>
        <taxon>Streptomycetaceae</taxon>
        <taxon>Streptomyces</taxon>
    </lineage>
</organism>
<dbReference type="EMBL" id="CP022433">
    <property type="protein sequence ID" value="ASN27314.1"/>
    <property type="molecule type" value="Genomic_DNA"/>
</dbReference>
<sequence length="112" mass="11402">MAQPANGAATAHRDGSGRLPFRPIAVSGIRAPSRAAPDDGSRFVEAAAALGAGSAPPSAPAFHTDFPARAQTRARTPSGPAIDADVLVTAPFNLFFHHLGTRSHPAPALKSS</sequence>
<keyword evidence="3" id="KW-1185">Reference proteome</keyword>
<name>A0A221P5C6_9ACTN</name>
<dbReference type="Proteomes" id="UP000031501">
    <property type="component" value="Chromosome"/>
</dbReference>
<dbReference type="KEGG" id="splu:LK06_027280"/>
<dbReference type="AlphaFoldDB" id="A0A221P5C6"/>
<accession>A0A221P5C6</accession>
<feature type="region of interest" description="Disordered" evidence="1">
    <location>
        <begin position="1"/>
        <end position="20"/>
    </location>
</feature>
<dbReference type="RefSeq" id="WP_039648339.1">
    <property type="nucleotide sequence ID" value="NZ_CP021080.1"/>
</dbReference>
<dbReference type="STRING" id="1355015.LK06_027280"/>
<proteinExistence type="predicted"/>
<dbReference type="OrthoDB" id="10015217at2"/>
<evidence type="ECO:0000313" key="3">
    <source>
        <dbReference type="Proteomes" id="UP000031501"/>
    </source>
</evidence>